<sequence>MAMTELEYVILARMFDAEPVGEDVYFSASDGVSDFVLLDVAEVKRMIAAEESIASSVTDVVREALEKLDPEAAEFEVDMSMLSFEGIFEDVVKRSALDYIEIETAWSCSTMRPDGFGGAATLISKSGMVSMSTASFLEEAIAALSLGPPPG</sequence>
<reference evidence="1 2" key="1">
    <citation type="submission" date="2020-03" db="EMBL/GenBank/DDBJ databases">
        <title>Genomic Encyclopedia of Type Strains, Phase IV (KMG-IV): sequencing the most valuable type-strain genomes for metagenomic binning, comparative biology and taxonomic classification.</title>
        <authorList>
            <person name="Goeker M."/>
        </authorList>
    </citation>
    <scope>NUCLEOTIDE SEQUENCE [LARGE SCALE GENOMIC DNA]</scope>
    <source>
        <strain evidence="1 2">DSM 25229</strain>
    </source>
</reference>
<accession>A0A7X5XT19</accession>
<dbReference type="Proteomes" id="UP000535078">
    <property type="component" value="Unassembled WGS sequence"/>
</dbReference>
<dbReference type="RefSeq" id="WP_054731746.1">
    <property type="nucleotide sequence ID" value="NZ_JAATIT010000004.1"/>
</dbReference>
<name>A0A7X5XT19_9SPHN</name>
<proteinExistence type="predicted"/>
<evidence type="ECO:0000313" key="2">
    <source>
        <dbReference type="Proteomes" id="UP000535078"/>
    </source>
</evidence>
<dbReference type="EMBL" id="JAATIT010000004">
    <property type="protein sequence ID" value="NJB90792.1"/>
    <property type="molecule type" value="Genomic_DNA"/>
</dbReference>
<comment type="caution">
    <text evidence="1">The sequence shown here is derived from an EMBL/GenBank/DDBJ whole genome shotgun (WGS) entry which is preliminary data.</text>
</comment>
<dbReference type="AlphaFoldDB" id="A0A7X5XT19"/>
<protein>
    <submittedName>
        <fullName evidence="1">Uncharacterized protein</fullName>
    </submittedName>
</protein>
<keyword evidence="2" id="KW-1185">Reference proteome</keyword>
<evidence type="ECO:0000313" key="1">
    <source>
        <dbReference type="EMBL" id="NJB90792.1"/>
    </source>
</evidence>
<organism evidence="1 2">
    <name type="scientific">Sphingopyxis italica</name>
    <dbReference type="NCBI Taxonomy" id="1129133"/>
    <lineage>
        <taxon>Bacteria</taxon>
        <taxon>Pseudomonadati</taxon>
        <taxon>Pseudomonadota</taxon>
        <taxon>Alphaproteobacteria</taxon>
        <taxon>Sphingomonadales</taxon>
        <taxon>Sphingomonadaceae</taxon>
        <taxon>Sphingopyxis</taxon>
    </lineage>
</organism>
<gene>
    <name evidence="1" type="ORF">GGR90_002994</name>
</gene>